<dbReference type="GO" id="GO:0005886">
    <property type="term" value="C:plasma membrane"/>
    <property type="evidence" value="ECO:0007669"/>
    <property type="project" value="TreeGrafter"/>
</dbReference>
<feature type="domain" description="RING-type" evidence="3">
    <location>
        <begin position="458"/>
        <end position="509"/>
    </location>
</feature>
<comment type="caution">
    <text evidence="4">The sequence shown here is derived from an EMBL/GenBank/DDBJ whole genome shotgun (WGS) entry which is preliminary data.</text>
</comment>
<feature type="compositionally biased region" description="Basic and acidic residues" evidence="2">
    <location>
        <begin position="141"/>
        <end position="154"/>
    </location>
</feature>
<dbReference type="EMBL" id="RRYP01004981">
    <property type="protein sequence ID" value="TNV82418.1"/>
    <property type="molecule type" value="Genomic_DNA"/>
</dbReference>
<dbReference type="OrthoDB" id="6050183at2759"/>
<dbReference type="AlphaFoldDB" id="A0A8J8NVR9"/>
<feature type="compositionally biased region" description="Polar residues" evidence="2">
    <location>
        <begin position="38"/>
        <end position="47"/>
    </location>
</feature>
<dbReference type="GO" id="GO:0061630">
    <property type="term" value="F:ubiquitin protein ligase activity"/>
    <property type="evidence" value="ECO:0007669"/>
    <property type="project" value="TreeGrafter"/>
</dbReference>
<feature type="region of interest" description="Disordered" evidence="2">
    <location>
        <begin position="26"/>
        <end position="49"/>
    </location>
</feature>
<accession>A0A8J8NVR9</accession>
<dbReference type="InterPro" id="IPR013083">
    <property type="entry name" value="Znf_RING/FYVE/PHD"/>
</dbReference>
<keyword evidence="1" id="KW-0863">Zinc-finger</keyword>
<evidence type="ECO:0000256" key="2">
    <source>
        <dbReference type="SAM" id="MobiDB-lite"/>
    </source>
</evidence>
<feature type="region of interest" description="Disordered" evidence="2">
    <location>
        <begin position="141"/>
        <end position="176"/>
    </location>
</feature>
<keyword evidence="1" id="KW-0862">Zinc</keyword>
<protein>
    <recommendedName>
        <fullName evidence="3">RING-type domain-containing protein</fullName>
    </recommendedName>
</protein>
<gene>
    <name evidence="4" type="ORF">FGO68_gene16482</name>
</gene>
<dbReference type="PANTHER" id="PTHR45943">
    <property type="entry name" value="E3 UBIQUITIN-PROTEIN LIGASE MYCBP2"/>
    <property type="match status" value="1"/>
</dbReference>
<dbReference type="Proteomes" id="UP000785679">
    <property type="component" value="Unassembled WGS sequence"/>
</dbReference>
<feature type="compositionally biased region" description="Basic and acidic residues" evidence="2">
    <location>
        <begin position="163"/>
        <end position="176"/>
    </location>
</feature>
<dbReference type="InterPro" id="IPR001841">
    <property type="entry name" value="Znf_RING"/>
</dbReference>
<name>A0A8J8NVR9_HALGN</name>
<dbReference type="PANTHER" id="PTHR45943:SF2">
    <property type="entry name" value="RING-TYPE DOMAIN-CONTAINING PROTEIN"/>
    <property type="match status" value="1"/>
</dbReference>
<dbReference type="SMART" id="SM00184">
    <property type="entry name" value="RING"/>
    <property type="match status" value="2"/>
</dbReference>
<evidence type="ECO:0000313" key="4">
    <source>
        <dbReference type="EMBL" id="TNV82418.1"/>
    </source>
</evidence>
<evidence type="ECO:0000259" key="3">
    <source>
        <dbReference type="PROSITE" id="PS50089"/>
    </source>
</evidence>
<dbReference type="Gene3D" id="3.30.40.10">
    <property type="entry name" value="Zinc/RING finger domain, C3HC4 (zinc finger)"/>
    <property type="match status" value="2"/>
</dbReference>
<reference evidence="4" key="1">
    <citation type="submission" date="2019-06" db="EMBL/GenBank/DDBJ databases">
        <authorList>
            <person name="Zheng W."/>
        </authorList>
    </citation>
    <scope>NUCLEOTIDE SEQUENCE</scope>
    <source>
        <strain evidence="4">QDHG01</strain>
    </source>
</reference>
<keyword evidence="1" id="KW-0479">Metal-binding</keyword>
<evidence type="ECO:0000256" key="1">
    <source>
        <dbReference type="PROSITE-ProRule" id="PRU00175"/>
    </source>
</evidence>
<dbReference type="CDD" id="cd20335">
    <property type="entry name" value="BRcat_RBR"/>
    <property type="match status" value="1"/>
</dbReference>
<keyword evidence="5" id="KW-1185">Reference proteome</keyword>
<sequence>MNPADIPEYKMDDGDQQDFFSMINSTAHVQTPGGPSSDLPNGQQQVQDHNHHRKGLLKYTFYCDCLPKETPPIEKIKDLELHFKECILLQSAYQDIFGLIANYMHVQQDGSKDLESMTRMIGIVKLMERMIQRNINEELERRGYEHSSSDESCEHHHHHHEGKKNGGHPEEHKHGAGADDMFMIDASGGGHPHLQKEFSWQEQIDMMAAIEQYEKCTDCKLSITPKDEAESRYTILQCAHMIHKECLKGLARGAAREQRPVKCPECQELVSQAEVKENFGADFMEELGKLEVAILISKNQSLVNCQCGNIMEVVQGDIDYGTKDDMGQPISREAAIHMSKHRIRCAKCSKNFCSQCQTEPYHIGKTCEQFKELKEARKCRYCFTKLTQAPPSVKPAFKDVCRSQACIELMGKTCDKVLRCGHPCCGFIDERKCLPCLDEECVKKNEQATMGAKGDDYCIVCYTDGLNQGPCVQLNCKHIAHLDCLMQRVKTGWIGARIVFNFLDCPSCKQEMKAEYCVTIENEMKPHKNLKHKITQKAVERAIAEGIDKDERLMDPNDDYFNDLQKYAMARLSFYMCFTCQDPYYGGKRDCGQQEEQGAFKKEDLVCGSCVAKRAGVGVSECKKHGKDSIEFKCRFCCSVALWFCFGTTHFCEPCHQRAGSNQKIECPGRGKCPLGIDHPPSGQEYALGCGLCRYNADDKPVKPNPPPKKPGPFGPRPGRLPFGRDFRKHR</sequence>
<dbReference type="PROSITE" id="PS50089">
    <property type="entry name" value="ZF_RING_2"/>
    <property type="match status" value="2"/>
</dbReference>
<dbReference type="GO" id="GO:0008270">
    <property type="term" value="F:zinc ion binding"/>
    <property type="evidence" value="ECO:0007669"/>
    <property type="project" value="UniProtKB-KW"/>
</dbReference>
<dbReference type="SUPFAM" id="SSF57850">
    <property type="entry name" value="RING/U-box"/>
    <property type="match status" value="2"/>
</dbReference>
<feature type="region of interest" description="Disordered" evidence="2">
    <location>
        <begin position="701"/>
        <end position="731"/>
    </location>
</feature>
<feature type="compositionally biased region" description="Pro residues" evidence="2">
    <location>
        <begin position="703"/>
        <end position="716"/>
    </location>
</feature>
<feature type="domain" description="RING-type" evidence="3">
    <location>
        <begin position="216"/>
        <end position="267"/>
    </location>
</feature>
<evidence type="ECO:0000313" key="5">
    <source>
        <dbReference type="Proteomes" id="UP000785679"/>
    </source>
</evidence>
<organism evidence="4 5">
    <name type="scientific">Halteria grandinella</name>
    <dbReference type="NCBI Taxonomy" id="5974"/>
    <lineage>
        <taxon>Eukaryota</taxon>
        <taxon>Sar</taxon>
        <taxon>Alveolata</taxon>
        <taxon>Ciliophora</taxon>
        <taxon>Intramacronucleata</taxon>
        <taxon>Spirotrichea</taxon>
        <taxon>Stichotrichia</taxon>
        <taxon>Sporadotrichida</taxon>
        <taxon>Halteriidae</taxon>
        <taxon>Halteria</taxon>
    </lineage>
</organism>
<dbReference type="GO" id="GO:0005634">
    <property type="term" value="C:nucleus"/>
    <property type="evidence" value="ECO:0007669"/>
    <property type="project" value="TreeGrafter"/>
</dbReference>
<proteinExistence type="predicted"/>